<keyword evidence="6 8" id="KW-0560">Oxidoreductase</keyword>
<evidence type="ECO:0000256" key="3">
    <source>
        <dbReference type="ARBA" id="ARBA00012929"/>
    </source>
</evidence>
<dbReference type="CDD" id="cd05254">
    <property type="entry name" value="dTDP_HR_like_SDR_e"/>
    <property type="match status" value="1"/>
</dbReference>
<dbReference type="Gene3D" id="3.90.25.10">
    <property type="entry name" value="UDP-galactose 4-epimerase, domain 1"/>
    <property type="match status" value="1"/>
</dbReference>
<evidence type="ECO:0000256" key="1">
    <source>
        <dbReference type="ARBA" id="ARBA00004781"/>
    </source>
</evidence>
<dbReference type="PANTHER" id="PTHR10491:SF4">
    <property type="entry name" value="METHIONINE ADENOSYLTRANSFERASE 2 SUBUNIT BETA"/>
    <property type="match status" value="1"/>
</dbReference>
<evidence type="ECO:0000256" key="2">
    <source>
        <dbReference type="ARBA" id="ARBA00010944"/>
    </source>
</evidence>
<accession>A0ABT2X6K9</accession>
<dbReference type="InterPro" id="IPR005913">
    <property type="entry name" value="dTDP_dehydrorham_reduct"/>
</dbReference>
<evidence type="ECO:0000256" key="6">
    <source>
        <dbReference type="RuleBase" id="RU364082"/>
    </source>
</evidence>
<comment type="caution">
    <text evidence="8">The sequence shown here is derived from an EMBL/GenBank/DDBJ whole genome shotgun (WGS) entry which is preliminary data.</text>
</comment>
<dbReference type="Gene3D" id="3.40.50.720">
    <property type="entry name" value="NAD(P)-binding Rossmann-like Domain"/>
    <property type="match status" value="1"/>
</dbReference>
<dbReference type="PANTHER" id="PTHR10491">
    <property type="entry name" value="DTDP-4-DEHYDRORHAMNOSE REDUCTASE"/>
    <property type="match status" value="1"/>
</dbReference>
<evidence type="ECO:0000313" key="9">
    <source>
        <dbReference type="Proteomes" id="UP001209535"/>
    </source>
</evidence>
<dbReference type="EC" id="1.1.1.133" evidence="3 6"/>
<organism evidence="8 9">
    <name type="scientific">Albidovulum salinarum</name>
    <dbReference type="NCBI Taxonomy" id="2984153"/>
    <lineage>
        <taxon>Bacteria</taxon>
        <taxon>Pseudomonadati</taxon>
        <taxon>Pseudomonadota</taxon>
        <taxon>Alphaproteobacteria</taxon>
        <taxon>Rhodobacterales</taxon>
        <taxon>Paracoccaceae</taxon>
        <taxon>Albidovulum</taxon>
    </lineage>
</organism>
<comment type="similarity">
    <text evidence="2 6">Belongs to the dTDP-4-dehydrorhamnose reductase family.</text>
</comment>
<keyword evidence="6" id="KW-0521">NADP</keyword>
<gene>
    <name evidence="8" type="primary">rfbD</name>
    <name evidence="8" type="ORF">OEZ60_16415</name>
</gene>
<sequence length="294" mass="30682">MKAPAFKVLVFGTTGQLAIELARRAPGGVTLTALGRDAADLTNPAACADAIAAADADIVINAAAYTAVDQAETDRDTAEAVNAEAPGAMAAACATRGLPFLHVSTDYVFDGSGSRPWREDDATAPLGVYGATKLDGERRIAAAGGAHVILRTAWVFSAHGKNFVKTMLRLGAEREALSVVADQRGGPTGAADIADALWAIAGAFRDGRGQSGIFHFAGAPTVSWADFAEAIFAASSLTRKPVVNRIPSAAYPTPARRPENSALDCSRIRETYGIEQPDWRKTLSQVIKEVEAGS</sequence>
<comment type="pathway">
    <text evidence="1 6">Carbohydrate biosynthesis; dTDP-L-rhamnose biosynthesis.</text>
</comment>
<comment type="cofactor">
    <cofactor evidence="6">
        <name>Mg(2+)</name>
        <dbReference type="ChEBI" id="CHEBI:18420"/>
    </cofactor>
    <text evidence="6">Binds 1 Mg(2+) ion per monomer.</text>
</comment>
<dbReference type="Pfam" id="PF04321">
    <property type="entry name" value="RmlD_sub_bind"/>
    <property type="match status" value="1"/>
</dbReference>
<feature type="domain" description="RmlD-like substrate binding" evidence="7">
    <location>
        <begin position="7"/>
        <end position="290"/>
    </location>
</feature>
<dbReference type="InterPro" id="IPR029903">
    <property type="entry name" value="RmlD-like-bd"/>
</dbReference>
<dbReference type="GO" id="GO:0008831">
    <property type="term" value="F:dTDP-4-dehydrorhamnose reductase activity"/>
    <property type="evidence" value="ECO:0007669"/>
    <property type="project" value="UniProtKB-EC"/>
</dbReference>
<dbReference type="NCBIfam" id="TIGR01214">
    <property type="entry name" value="rmlD"/>
    <property type="match status" value="1"/>
</dbReference>
<evidence type="ECO:0000256" key="5">
    <source>
        <dbReference type="ARBA" id="ARBA00048200"/>
    </source>
</evidence>
<evidence type="ECO:0000313" key="8">
    <source>
        <dbReference type="EMBL" id="MCU9849585.1"/>
    </source>
</evidence>
<dbReference type="RefSeq" id="WP_263338456.1">
    <property type="nucleotide sequence ID" value="NZ_JAOVQO010000016.1"/>
</dbReference>
<keyword evidence="9" id="KW-1185">Reference proteome</keyword>
<dbReference type="InterPro" id="IPR036291">
    <property type="entry name" value="NAD(P)-bd_dom_sf"/>
</dbReference>
<dbReference type="SUPFAM" id="SSF51735">
    <property type="entry name" value="NAD(P)-binding Rossmann-fold domains"/>
    <property type="match status" value="1"/>
</dbReference>
<protein>
    <recommendedName>
        <fullName evidence="4 6">dTDP-4-dehydrorhamnose reductase</fullName>
        <ecNumber evidence="3 6">1.1.1.133</ecNumber>
    </recommendedName>
</protein>
<dbReference type="EMBL" id="JAOVQO010000016">
    <property type="protein sequence ID" value="MCU9849585.1"/>
    <property type="molecule type" value="Genomic_DNA"/>
</dbReference>
<name>A0ABT2X6K9_9RHOB</name>
<evidence type="ECO:0000259" key="7">
    <source>
        <dbReference type="Pfam" id="PF04321"/>
    </source>
</evidence>
<reference evidence="8 9" key="1">
    <citation type="submission" date="2022-10" db="EMBL/GenBank/DDBJ databases">
        <title>Defluviimonas sp. nov., isolated from ocean surface sediments.</title>
        <authorList>
            <person name="He W."/>
            <person name="Wang L."/>
            <person name="Zhang D.-F."/>
        </authorList>
    </citation>
    <scope>NUCLEOTIDE SEQUENCE [LARGE SCALE GENOMIC DNA]</scope>
    <source>
        <strain evidence="8 9">WL0024</strain>
    </source>
</reference>
<comment type="catalytic activity">
    <reaction evidence="5 6">
        <text>dTDP-beta-L-rhamnose + NADP(+) = dTDP-4-dehydro-beta-L-rhamnose + NADPH + H(+)</text>
        <dbReference type="Rhea" id="RHEA:21796"/>
        <dbReference type="ChEBI" id="CHEBI:15378"/>
        <dbReference type="ChEBI" id="CHEBI:57510"/>
        <dbReference type="ChEBI" id="CHEBI:57783"/>
        <dbReference type="ChEBI" id="CHEBI:58349"/>
        <dbReference type="ChEBI" id="CHEBI:62830"/>
        <dbReference type="EC" id="1.1.1.133"/>
    </reaction>
</comment>
<dbReference type="Proteomes" id="UP001209535">
    <property type="component" value="Unassembled WGS sequence"/>
</dbReference>
<proteinExistence type="inferred from homology"/>
<comment type="function">
    <text evidence="6">Catalyzes the reduction of dTDP-6-deoxy-L-lyxo-4-hexulose to yield dTDP-L-rhamnose.</text>
</comment>
<evidence type="ECO:0000256" key="4">
    <source>
        <dbReference type="ARBA" id="ARBA00017099"/>
    </source>
</evidence>